<comment type="caution">
    <text evidence="7">The sequence shown here is derived from an EMBL/GenBank/DDBJ whole genome shotgun (WGS) entry which is preliminary data.</text>
</comment>
<feature type="transmembrane region" description="Helical" evidence="5">
    <location>
        <begin position="174"/>
        <end position="193"/>
    </location>
</feature>
<feature type="transmembrane region" description="Helical" evidence="5">
    <location>
        <begin position="87"/>
        <end position="108"/>
    </location>
</feature>
<sequence length="403" mass="41943">MTLTAEPTERVPARWTALVSLATVGLFTALYGPIQVLLGQQAQALAPEDKELALGVVVGLGAAVSVVVNPLFGAVSDRTTWRAGRRLPWTAIGAAGGAVSLVLLPLAPSVLTMALAWCLAQLTLNVMNAAVTAAVPDHVPLRQRGVVGGWLGAGQTVGIVLGAGLAAATGGLTAGYLACAAFLLVATVPYLLLRRDTVLDGEPPPLSWRGFWISPRRHPDFGWAWLTRFLMNLGNSIAIVYLLYFLQDAVGHDDPDGGVFVLTSIYAATLLSTVVVGGLWSDRAGRRRVFVCWSGCVMAMAAALLALWPTWPGAVLAAAVLGLGFGVYTSVDFALMTEVLPNAADRGKDLGIVNVANTLPQVLAPALAAPVVTHLGGYPVLYGLAAAVGLAGAVLVYRIRSVE</sequence>
<feature type="transmembrane region" description="Helical" evidence="5">
    <location>
        <begin position="12"/>
        <end position="32"/>
    </location>
</feature>
<dbReference type="GO" id="GO:0005886">
    <property type="term" value="C:plasma membrane"/>
    <property type="evidence" value="ECO:0007669"/>
    <property type="project" value="UniProtKB-SubCell"/>
</dbReference>
<evidence type="ECO:0000256" key="4">
    <source>
        <dbReference type="ARBA" id="ARBA00023136"/>
    </source>
</evidence>
<evidence type="ECO:0000256" key="5">
    <source>
        <dbReference type="SAM" id="Phobius"/>
    </source>
</evidence>
<dbReference type="InterPro" id="IPR011701">
    <property type="entry name" value="MFS"/>
</dbReference>
<comment type="subcellular location">
    <subcellularLocation>
        <location evidence="1">Cell membrane</location>
        <topology evidence="1">Multi-pass membrane protein</topology>
    </subcellularLocation>
</comment>
<feature type="transmembrane region" description="Helical" evidence="5">
    <location>
        <begin position="378"/>
        <end position="397"/>
    </location>
</feature>
<reference evidence="7 8" key="1">
    <citation type="submission" date="2016-12" db="EMBL/GenBank/DDBJ databases">
        <title>The draft genome sequence of Actinophytocola sp. 11-183.</title>
        <authorList>
            <person name="Wang W."/>
            <person name="Yuan L."/>
        </authorList>
    </citation>
    <scope>NUCLEOTIDE SEQUENCE [LARGE SCALE GENOMIC DNA]</scope>
    <source>
        <strain evidence="7 8">11-183</strain>
    </source>
</reference>
<dbReference type="PANTHER" id="PTHR23528">
    <property type="match status" value="1"/>
</dbReference>
<dbReference type="Gene3D" id="1.20.1250.20">
    <property type="entry name" value="MFS general substrate transporter like domains"/>
    <property type="match status" value="2"/>
</dbReference>
<protein>
    <submittedName>
        <fullName evidence="7">MFS transporter</fullName>
    </submittedName>
</protein>
<dbReference type="InterPro" id="IPR020846">
    <property type="entry name" value="MFS_dom"/>
</dbReference>
<dbReference type="OrthoDB" id="7584869at2"/>
<feature type="transmembrane region" description="Helical" evidence="5">
    <location>
        <begin position="352"/>
        <end position="372"/>
    </location>
</feature>
<feature type="transmembrane region" description="Helical" evidence="5">
    <location>
        <begin position="147"/>
        <end position="168"/>
    </location>
</feature>
<dbReference type="InterPro" id="IPR005829">
    <property type="entry name" value="Sugar_transporter_CS"/>
</dbReference>
<keyword evidence="4 5" id="KW-0472">Membrane</keyword>
<evidence type="ECO:0000313" key="8">
    <source>
        <dbReference type="Proteomes" id="UP000185596"/>
    </source>
</evidence>
<dbReference type="STRING" id="1912961.BU204_11925"/>
<dbReference type="Pfam" id="PF07690">
    <property type="entry name" value="MFS_1"/>
    <property type="match status" value="1"/>
</dbReference>
<dbReference type="AlphaFoldDB" id="A0A1Q8CSH1"/>
<keyword evidence="2 5" id="KW-0812">Transmembrane</keyword>
<dbReference type="RefSeq" id="WP_075125694.1">
    <property type="nucleotide sequence ID" value="NZ_MSIE01000018.1"/>
</dbReference>
<feature type="transmembrane region" description="Helical" evidence="5">
    <location>
        <begin position="258"/>
        <end position="280"/>
    </location>
</feature>
<accession>A0A1Q8CSH1</accession>
<dbReference type="PROSITE" id="PS50850">
    <property type="entry name" value="MFS"/>
    <property type="match status" value="1"/>
</dbReference>
<evidence type="ECO:0000259" key="6">
    <source>
        <dbReference type="PROSITE" id="PS50850"/>
    </source>
</evidence>
<dbReference type="EMBL" id="MSIE01000018">
    <property type="protein sequence ID" value="OLF17319.1"/>
    <property type="molecule type" value="Genomic_DNA"/>
</dbReference>
<feature type="transmembrane region" description="Helical" evidence="5">
    <location>
        <begin position="289"/>
        <end position="308"/>
    </location>
</feature>
<evidence type="ECO:0000256" key="3">
    <source>
        <dbReference type="ARBA" id="ARBA00022989"/>
    </source>
</evidence>
<dbReference type="PROSITE" id="PS00216">
    <property type="entry name" value="SUGAR_TRANSPORT_1"/>
    <property type="match status" value="1"/>
</dbReference>
<feature type="domain" description="Major facilitator superfamily (MFS) profile" evidence="6">
    <location>
        <begin position="220"/>
        <end position="403"/>
    </location>
</feature>
<proteinExistence type="predicted"/>
<dbReference type="InterPro" id="IPR036259">
    <property type="entry name" value="MFS_trans_sf"/>
</dbReference>
<dbReference type="PANTHER" id="PTHR23528:SF1">
    <property type="entry name" value="MAJOR FACILITATOR SUPERFAMILY (MFS) PROFILE DOMAIN-CONTAINING PROTEIN"/>
    <property type="match status" value="1"/>
</dbReference>
<evidence type="ECO:0000313" key="7">
    <source>
        <dbReference type="EMBL" id="OLF17319.1"/>
    </source>
</evidence>
<dbReference type="GO" id="GO:0022857">
    <property type="term" value="F:transmembrane transporter activity"/>
    <property type="evidence" value="ECO:0007669"/>
    <property type="project" value="InterPro"/>
</dbReference>
<name>A0A1Q8CSH1_9PSEU</name>
<feature type="transmembrane region" description="Helical" evidence="5">
    <location>
        <begin position="225"/>
        <end position="246"/>
    </location>
</feature>
<evidence type="ECO:0000256" key="1">
    <source>
        <dbReference type="ARBA" id="ARBA00004651"/>
    </source>
</evidence>
<organism evidence="7 8">
    <name type="scientific">Actinophytocola xanthii</name>
    <dbReference type="NCBI Taxonomy" id="1912961"/>
    <lineage>
        <taxon>Bacteria</taxon>
        <taxon>Bacillati</taxon>
        <taxon>Actinomycetota</taxon>
        <taxon>Actinomycetes</taxon>
        <taxon>Pseudonocardiales</taxon>
        <taxon>Pseudonocardiaceae</taxon>
    </lineage>
</organism>
<feature type="transmembrane region" description="Helical" evidence="5">
    <location>
        <begin position="114"/>
        <end position="135"/>
    </location>
</feature>
<evidence type="ECO:0000256" key="2">
    <source>
        <dbReference type="ARBA" id="ARBA00022692"/>
    </source>
</evidence>
<gene>
    <name evidence="7" type="ORF">BU204_11925</name>
</gene>
<keyword evidence="3 5" id="KW-1133">Transmembrane helix</keyword>
<feature type="transmembrane region" description="Helical" evidence="5">
    <location>
        <begin position="314"/>
        <end position="340"/>
    </location>
</feature>
<feature type="transmembrane region" description="Helical" evidence="5">
    <location>
        <begin position="52"/>
        <end position="75"/>
    </location>
</feature>
<keyword evidence="8" id="KW-1185">Reference proteome</keyword>
<dbReference type="Proteomes" id="UP000185596">
    <property type="component" value="Unassembled WGS sequence"/>
</dbReference>
<dbReference type="SUPFAM" id="SSF103473">
    <property type="entry name" value="MFS general substrate transporter"/>
    <property type="match status" value="1"/>
</dbReference>